<accession>A0A0F9CYQ3</accession>
<gene>
    <name evidence="1" type="ORF">LCGC14_2264650</name>
</gene>
<dbReference type="EMBL" id="LAZR01031171">
    <property type="protein sequence ID" value="KKL54518.1"/>
    <property type="molecule type" value="Genomic_DNA"/>
</dbReference>
<sequence>SLSKEELIELTGKKVDIANKAGYKVPLDYLTEVLEIPLEEKEIDEILKNQEKAEKWDKYSKQFETALQLYSNAKTIDEFFLKNKLPQFIININDEAKILLKQTHDREIVERLKKLIEMNIHSHFPSENTIPIRELQKIMEDKSVKKIG</sequence>
<organism evidence="1">
    <name type="scientific">marine sediment metagenome</name>
    <dbReference type="NCBI Taxonomy" id="412755"/>
    <lineage>
        <taxon>unclassified sequences</taxon>
        <taxon>metagenomes</taxon>
        <taxon>ecological metagenomes</taxon>
    </lineage>
</organism>
<proteinExistence type="predicted"/>
<reference evidence="1" key="1">
    <citation type="journal article" date="2015" name="Nature">
        <title>Complex archaea that bridge the gap between prokaryotes and eukaryotes.</title>
        <authorList>
            <person name="Spang A."/>
            <person name="Saw J.H."/>
            <person name="Jorgensen S.L."/>
            <person name="Zaremba-Niedzwiedzka K."/>
            <person name="Martijn J."/>
            <person name="Lind A.E."/>
            <person name="van Eijk R."/>
            <person name="Schleper C."/>
            <person name="Guy L."/>
            <person name="Ettema T.J."/>
        </authorList>
    </citation>
    <scope>NUCLEOTIDE SEQUENCE</scope>
</reference>
<feature type="non-terminal residue" evidence="1">
    <location>
        <position position="1"/>
    </location>
</feature>
<name>A0A0F9CYQ3_9ZZZZ</name>
<protein>
    <submittedName>
        <fullName evidence="1">Uncharacterized protein</fullName>
    </submittedName>
</protein>
<comment type="caution">
    <text evidence="1">The sequence shown here is derived from an EMBL/GenBank/DDBJ whole genome shotgun (WGS) entry which is preliminary data.</text>
</comment>
<dbReference type="AlphaFoldDB" id="A0A0F9CYQ3"/>
<evidence type="ECO:0000313" key="1">
    <source>
        <dbReference type="EMBL" id="KKL54518.1"/>
    </source>
</evidence>